<name>A0A409WEY9_PSICY</name>
<evidence type="ECO:0000313" key="2">
    <source>
        <dbReference type="Proteomes" id="UP000283269"/>
    </source>
</evidence>
<reference evidence="1 2" key="1">
    <citation type="journal article" date="2018" name="Evol. Lett.">
        <title>Horizontal gene cluster transfer increased hallucinogenic mushroom diversity.</title>
        <authorList>
            <person name="Reynolds H.T."/>
            <person name="Vijayakumar V."/>
            <person name="Gluck-Thaler E."/>
            <person name="Korotkin H.B."/>
            <person name="Matheny P.B."/>
            <person name="Slot J.C."/>
        </authorList>
    </citation>
    <scope>NUCLEOTIDE SEQUENCE [LARGE SCALE GENOMIC DNA]</scope>
    <source>
        <strain evidence="1 2">2631</strain>
    </source>
</reference>
<evidence type="ECO:0000313" key="1">
    <source>
        <dbReference type="EMBL" id="PPQ77075.1"/>
    </source>
</evidence>
<dbReference type="Gene3D" id="3.40.50.300">
    <property type="entry name" value="P-loop containing nucleotide triphosphate hydrolases"/>
    <property type="match status" value="1"/>
</dbReference>
<dbReference type="InParanoid" id="A0A409WEY9"/>
<proteinExistence type="predicted"/>
<dbReference type="AlphaFoldDB" id="A0A409WEY9"/>
<dbReference type="STRING" id="93625.A0A409WEY9"/>
<accession>A0A409WEY9</accession>
<dbReference type="InterPro" id="IPR027417">
    <property type="entry name" value="P-loop_NTPase"/>
</dbReference>
<protein>
    <submittedName>
        <fullName evidence="1">Uncharacterized protein</fullName>
    </submittedName>
</protein>
<dbReference type="OrthoDB" id="6500128at2759"/>
<organism evidence="1 2">
    <name type="scientific">Psilocybe cyanescens</name>
    <dbReference type="NCBI Taxonomy" id="93625"/>
    <lineage>
        <taxon>Eukaryota</taxon>
        <taxon>Fungi</taxon>
        <taxon>Dikarya</taxon>
        <taxon>Basidiomycota</taxon>
        <taxon>Agaricomycotina</taxon>
        <taxon>Agaricomycetes</taxon>
        <taxon>Agaricomycetidae</taxon>
        <taxon>Agaricales</taxon>
        <taxon>Agaricineae</taxon>
        <taxon>Strophariaceae</taxon>
        <taxon>Psilocybe</taxon>
    </lineage>
</organism>
<comment type="caution">
    <text evidence="1">The sequence shown here is derived from an EMBL/GenBank/DDBJ whole genome shotgun (WGS) entry which is preliminary data.</text>
</comment>
<keyword evidence="2" id="KW-1185">Reference proteome</keyword>
<gene>
    <name evidence="1" type="ORF">CVT25_014888</name>
</gene>
<dbReference type="EMBL" id="NHYD01003444">
    <property type="protein sequence ID" value="PPQ77075.1"/>
    <property type="molecule type" value="Genomic_DNA"/>
</dbReference>
<dbReference type="SUPFAM" id="SSF52540">
    <property type="entry name" value="P-loop containing nucleoside triphosphate hydrolases"/>
    <property type="match status" value="1"/>
</dbReference>
<dbReference type="Proteomes" id="UP000283269">
    <property type="component" value="Unassembled WGS sequence"/>
</dbReference>
<sequence length="83" mass="9093">MERFVDYKTDGVIQSTLRSKLGSDVTVITVAHRLQTIMDADKIVEFDAPKVLLQNGQGVLRTLVDGSGDKAILHELAGNMQHS</sequence>